<evidence type="ECO:0000313" key="1">
    <source>
        <dbReference type="EMBL" id="NBI08273.1"/>
    </source>
</evidence>
<dbReference type="EMBL" id="QXXA01000026">
    <property type="protein sequence ID" value="NBI08273.1"/>
    <property type="molecule type" value="Genomic_DNA"/>
</dbReference>
<proteinExistence type="predicted"/>
<accession>A0A845R714</accession>
<keyword evidence="2" id="KW-1185">Reference proteome</keyword>
<name>A0A845R714_9CLOT</name>
<dbReference type="AlphaFoldDB" id="A0A845R714"/>
<dbReference type="Proteomes" id="UP000467132">
    <property type="component" value="Unassembled WGS sequence"/>
</dbReference>
<gene>
    <name evidence="1" type="ORF">D3Z33_15540</name>
</gene>
<sequence length="123" mass="13437">MANRVRIEQYSNKKEILKFNDFVSTTVNVTDVGVTAVDGKKILKAGTIIGGKTKSVLLNTGEVVEEKNTTTKAPDAEGVLLYDVDVTYGPREGSMVIYGYINIDKIPKAPVAEVNLPKITFMK</sequence>
<evidence type="ECO:0000313" key="2">
    <source>
        <dbReference type="Proteomes" id="UP000467132"/>
    </source>
</evidence>
<comment type="caution">
    <text evidence="1">The sequence shown here is derived from an EMBL/GenBank/DDBJ whole genome shotgun (WGS) entry which is preliminary data.</text>
</comment>
<dbReference type="RefSeq" id="WP_160198737.1">
    <property type="nucleotide sequence ID" value="NZ_QXXA01000026.1"/>
</dbReference>
<dbReference type="OrthoDB" id="1955612at2"/>
<protein>
    <submittedName>
        <fullName evidence="1">Uncharacterized protein</fullName>
    </submittedName>
</protein>
<organism evidence="1 2">
    <name type="scientific">Senegalia massiliensis</name>
    <dbReference type="NCBI Taxonomy" id="1720316"/>
    <lineage>
        <taxon>Bacteria</taxon>
        <taxon>Bacillati</taxon>
        <taxon>Bacillota</taxon>
        <taxon>Clostridia</taxon>
        <taxon>Eubacteriales</taxon>
        <taxon>Clostridiaceae</taxon>
        <taxon>Senegalia</taxon>
    </lineage>
</organism>
<reference evidence="1 2" key="1">
    <citation type="submission" date="2018-08" db="EMBL/GenBank/DDBJ databases">
        <title>Murine metabolic-syndrome-specific gut microbial biobank.</title>
        <authorList>
            <person name="Liu C."/>
        </authorList>
    </citation>
    <scope>NUCLEOTIDE SEQUENCE [LARGE SCALE GENOMIC DNA]</scope>
    <source>
        <strain evidence="1 2">583</strain>
    </source>
</reference>